<keyword evidence="3" id="KW-1185">Reference proteome</keyword>
<dbReference type="Proteomes" id="UP000199582">
    <property type="component" value="Unassembled WGS sequence"/>
</dbReference>
<sequence>MRTMTMRRSMIAALAAVALLSLMAGQTTAADNTNRLTADQVRDIFVGREWGQGVGIFMFSKDGTYRYDDSSMSARGTWQIANNGVLCTKNSGTGRRTCYTFYRDGDGYRYWHDRSARYWPAYLR</sequence>
<dbReference type="RefSeq" id="WP_093036543.1">
    <property type="nucleotide sequence ID" value="NZ_FOAG01000006.1"/>
</dbReference>
<dbReference type="OrthoDB" id="8480492at2"/>
<feature type="chain" id="PRO_5009299771" evidence="1">
    <location>
        <begin position="30"/>
        <end position="124"/>
    </location>
</feature>
<gene>
    <name evidence="2" type="ORF">SAMN05443999_106198</name>
</gene>
<organism evidence="2 3">
    <name type="scientific">Roseovarius azorensis</name>
    <dbReference type="NCBI Taxonomy" id="1287727"/>
    <lineage>
        <taxon>Bacteria</taxon>
        <taxon>Pseudomonadati</taxon>
        <taxon>Pseudomonadota</taxon>
        <taxon>Alphaproteobacteria</taxon>
        <taxon>Rhodobacterales</taxon>
        <taxon>Roseobacteraceae</taxon>
        <taxon>Roseovarius</taxon>
    </lineage>
</organism>
<accession>A0A1H7RJ93</accession>
<evidence type="ECO:0000256" key="1">
    <source>
        <dbReference type="SAM" id="SignalP"/>
    </source>
</evidence>
<dbReference type="InterPro" id="IPR009337">
    <property type="entry name" value="DUF995"/>
</dbReference>
<reference evidence="2 3" key="1">
    <citation type="submission" date="2016-10" db="EMBL/GenBank/DDBJ databases">
        <authorList>
            <person name="de Groot N.N."/>
        </authorList>
    </citation>
    <scope>NUCLEOTIDE SEQUENCE [LARGE SCALE GENOMIC DNA]</scope>
    <source>
        <strain evidence="2 3">DSM 100674</strain>
    </source>
</reference>
<dbReference type="EMBL" id="FOAG01000006">
    <property type="protein sequence ID" value="SEL60311.1"/>
    <property type="molecule type" value="Genomic_DNA"/>
</dbReference>
<dbReference type="AlphaFoldDB" id="A0A1H7RJ93"/>
<proteinExistence type="predicted"/>
<feature type="signal peptide" evidence="1">
    <location>
        <begin position="1"/>
        <end position="29"/>
    </location>
</feature>
<keyword evidence="1" id="KW-0732">Signal</keyword>
<evidence type="ECO:0000313" key="3">
    <source>
        <dbReference type="Proteomes" id="UP000199582"/>
    </source>
</evidence>
<name>A0A1H7RJ93_9RHOB</name>
<dbReference type="STRING" id="1287727.SAMN05443999_106198"/>
<evidence type="ECO:0000313" key="2">
    <source>
        <dbReference type="EMBL" id="SEL60311.1"/>
    </source>
</evidence>
<dbReference type="Pfam" id="PF06191">
    <property type="entry name" value="DUF995"/>
    <property type="match status" value="1"/>
</dbReference>
<protein>
    <submittedName>
        <fullName evidence="2">Uncharacterized protein</fullName>
    </submittedName>
</protein>